<evidence type="ECO:0000259" key="3">
    <source>
        <dbReference type="SMART" id="SM00495"/>
    </source>
</evidence>
<gene>
    <name evidence="4" type="ORF">ACFODX_01575</name>
</gene>
<dbReference type="Proteomes" id="UP001595555">
    <property type="component" value="Unassembled WGS sequence"/>
</dbReference>
<dbReference type="CDD" id="cd12204">
    <property type="entry name" value="CBD_like"/>
    <property type="match status" value="1"/>
</dbReference>
<dbReference type="Gene3D" id="1.10.530.10">
    <property type="match status" value="1"/>
</dbReference>
<feature type="chain" id="PRO_5046516226" evidence="2">
    <location>
        <begin position="24"/>
        <end position="1137"/>
    </location>
</feature>
<feature type="domain" description="Chitin-binding type-3" evidence="3">
    <location>
        <begin position="164"/>
        <end position="206"/>
    </location>
</feature>
<comment type="caution">
    <text evidence="4">The sequence shown here is derived from an EMBL/GenBank/DDBJ whole genome shotgun (WGS) entry which is preliminary data.</text>
</comment>
<evidence type="ECO:0000256" key="1">
    <source>
        <dbReference type="ARBA" id="ARBA00022801"/>
    </source>
</evidence>
<dbReference type="EMBL" id="JBHRTF010000001">
    <property type="protein sequence ID" value="MFC3114226.1"/>
    <property type="molecule type" value="Genomic_DNA"/>
</dbReference>
<dbReference type="InterPro" id="IPR032798">
    <property type="entry name" value="CBM_5_12_2"/>
</dbReference>
<feature type="signal peptide" evidence="2">
    <location>
        <begin position="1"/>
        <end position="23"/>
    </location>
</feature>
<dbReference type="InterPro" id="IPR036573">
    <property type="entry name" value="CBM_sf_5/12"/>
</dbReference>
<dbReference type="SMART" id="SM00495">
    <property type="entry name" value="ChtBD3"/>
    <property type="match status" value="2"/>
</dbReference>
<evidence type="ECO:0000313" key="5">
    <source>
        <dbReference type="Proteomes" id="UP001595555"/>
    </source>
</evidence>
<dbReference type="Pfam" id="PF14600">
    <property type="entry name" value="CBM_5_12_2"/>
    <property type="match status" value="1"/>
</dbReference>
<dbReference type="RefSeq" id="WP_378115369.1">
    <property type="nucleotide sequence ID" value="NZ_JBHRTF010000001.1"/>
</dbReference>
<dbReference type="SUPFAM" id="SSF51055">
    <property type="entry name" value="Carbohydrate binding domain"/>
    <property type="match status" value="1"/>
</dbReference>
<name>A0ABV7F9J3_9GAMM</name>
<dbReference type="InterPro" id="IPR003610">
    <property type="entry name" value="CBM5/12"/>
</dbReference>
<keyword evidence="2" id="KW-0732">Signal</keyword>
<protein>
    <submittedName>
        <fullName evidence="4">Cellulose-binding domain-containing protein</fullName>
    </submittedName>
</protein>
<dbReference type="PANTHER" id="PTHR21113:SF4">
    <property type="entry name" value="CHITIN-BINDING TYPE-4 DOMAIN-CONTAINING PROTEIN"/>
    <property type="match status" value="1"/>
</dbReference>
<keyword evidence="1" id="KW-0378">Hydrolase</keyword>
<dbReference type="PANTHER" id="PTHR21113">
    <property type="entry name" value="AGAP001705-PA"/>
    <property type="match status" value="1"/>
</dbReference>
<sequence>MKNKSMLMLLSSAGLWASAHAQAYNCAPLTQYVPGTYTAGALVKNVNKAFRCDVAGWCSVGGPYEPGVGWAAANAWTDLGACDATNTSSSVASSVIIASSVPSSSAPSSAAPSSVSLSSVSLSSVSLSSVAPSSVAPSSAASSVNSSAVSGTCPGINVYPNWTQKDWAGNPSHAAGGDQMQHQGKAYRANWWTQSIPGSDGSWTFVSNCSGAVSSSAVSSSAISVASSTPSSSALTSPSSSSRSSSSAMIVASSSVQSVASSSVSVQVTGNVPNRADPVSLRVKGWPSTLAMGTYTDNNGSKTPALASAKIDSIFATEGDGRGNRGQVITPNTTLQTIQQARAVEQTSDASVLPVIGVATADATGIGADDILDNANAVKHFQNLIRVAATLQTNKDAARVSSGTLVLNSGLLAQWQANLNGSFKTAFGSSGAWVAIDVKQAVKTALDNEANYLLGSQSLAAIYNLNALKTEVDSALQNNITGWVQAHNLLVKRLSPDASFGWVAGVANPGNLNWVHSNFAGLQDVWDTASFSTANFLNSIGAYTTNNYRPDFLAFDKSADDSFSPAARSNFAFDAKAWENYLNYVRQVTDSLSTPAMLWQIPGGHMPSVGESTGSYDLLSDAGSAGSYFMGDKTIGKSINNIRSEVLNIALNGSVYGGATSVRNLLQQTPDHDWGIAQLRRAAYSNVFAILWGSNAGTGVVPMANNGDDNSWLKNKIIAYKNAGALPLYFAGQAASLSQLTSIPQLNNDLLAVESHMNNNVFLYQTPSNAWVPSSIYKWGDFLQALNAMHNVGVENVKYWLIDPNASDEQNIKYAKVAIAAFLAQSMKETIQYDACDENNWSINTGDPVNYPMSASCGQLQQDYASYGQDPITGRDNPYSCPRNPKMELTANTHARWYGAPGPLFTAPDSVLAKAGLLKNGSVGRWDYSEWCQQTSDPVDLAKQAYLRPTCKVYEGQSAGKFVWDGSAQKSVEGCGWWGRGVIQTTGRLNFGKLNHFLGRSHVDPENVGKVVDGVAVAAPPAQPLYADLDLCSNPQLVCSTQQHGEIKWIAGLFFWMNEVQGYNDVGGAYASWNYYEQLKAYVDGGMVGSKFIDDVSGIVNRGCPDKTCPISGAVDGLSGRKDNFVKVLRAMGLDPK</sequence>
<feature type="domain" description="Chitin-binding type-3" evidence="3">
    <location>
        <begin position="29"/>
        <end position="79"/>
    </location>
</feature>
<accession>A0ABV7F9J3</accession>
<dbReference type="Gene3D" id="2.10.10.20">
    <property type="entry name" value="Carbohydrate-binding module superfamily 5/12"/>
    <property type="match status" value="1"/>
</dbReference>
<evidence type="ECO:0000313" key="4">
    <source>
        <dbReference type="EMBL" id="MFC3114226.1"/>
    </source>
</evidence>
<keyword evidence="5" id="KW-1185">Reference proteome</keyword>
<reference evidence="5" key="1">
    <citation type="journal article" date="2019" name="Int. J. Syst. Evol. Microbiol.">
        <title>The Global Catalogue of Microorganisms (GCM) 10K type strain sequencing project: providing services to taxonomists for standard genome sequencing and annotation.</title>
        <authorList>
            <consortium name="The Broad Institute Genomics Platform"/>
            <consortium name="The Broad Institute Genome Sequencing Center for Infectious Disease"/>
            <person name="Wu L."/>
            <person name="Ma J."/>
        </authorList>
    </citation>
    <scope>NUCLEOTIDE SEQUENCE [LARGE SCALE GENOMIC DNA]</scope>
    <source>
        <strain evidence="5">KCTC 52237</strain>
    </source>
</reference>
<organism evidence="4 5">
    <name type="scientific">Cellvibrio fontiphilus</name>
    <dbReference type="NCBI Taxonomy" id="1815559"/>
    <lineage>
        <taxon>Bacteria</taxon>
        <taxon>Pseudomonadati</taxon>
        <taxon>Pseudomonadota</taxon>
        <taxon>Gammaproteobacteria</taxon>
        <taxon>Cellvibrionales</taxon>
        <taxon>Cellvibrionaceae</taxon>
        <taxon>Cellvibrio</taxon>
    </lineage>
</organism>
<evidence type="ECO:0000256" key="2">
    <source>
        <dbReference type="SAM" id="SignalP"/>
    </source>
</evidence>
<proteinExistence type="predicted"/>